<comment type="caution">
    <text evidence="1">The sequence shown here is derived from an EMBL/GenBank/DDBJ whole genome shotgun (WGS) entry which is preliminary data.</text>
</comment>
<evidence type="ECO:0000313" key="2">
    <source>
        <dbReference type="Proteomes" id="UP001500897"/>
    </source>
</evidence>
<evidence type="ECO:0000313" key="1">
    <source>
        <dbReference type="EMBL" id="GAA2099621.1"/>
    </source>
</evidence>
<dbReference type="EMBL" id="BAAANS010000019">
    <property type="protein sequence ID" value="GAA2099621.1"/>
    <property type="molecule type" value="Genomic_DNA"/>
</dbReference>
<proteinExistence type="predicted"/>
<organism evidence="1 2">
    <name type="scientific">Kitasatospora saccharophila</name>
    <dbReference type="NCBI Taxonomy" id="407973"/>
    <lineage>
        <taxon>Bacteria</taxon>
        <taxon>Bacillati</taxon>
        <taxon>Actinomycetota</taxon>
        <taxon>Actinomycetes</taxon>
        <taxon>Kitasatosporales</taxon>
        <taxon>Streptomycetaceae</taxon>
        <taxon>Kitasatospora</taxon>
    </lineage>
</organism>
<keyword evidence="2" id="KW-1185">Reference proteome</keyword>
<name>A0ABN2WXV4_9ACTN</name>
<evidence type="ECO:0008006" key="3">
    <source>
        <dbReference type="Google" id="ProtNLM"/>
    </source>
</evidence>
<dbReference type="Proteomes" id="UP001500897">
    <property type="component" value="Unassembled WGS sequence"/>
</dbReference>
<protein>
    <recommendedName>
        <fullName evidence="3">FAD dependent oxidoreductase</fullName>
    </recommendedName>
</protein>
<sequence>MRGGGGWRSRRVGCGAGVSGCYGACGHGGAGIGLASATGLLIGWQLAGVELEFDLAPFRPERFVGAGEGS</sequence>
<reference evidence="1 2" key="1">
    <citation type="journal article" date="2019" name="Int. J. Syst. Evol. Microbiol.">
        <title>The Global Catalogue of Microorganisms (GCM) 10K type strain sequencing project: providing services to taxonomists for standard genome sequencing and annotation.</title>
        <authorList>
            <consortium name="The Broad Institute Genomics Platform"/>
            <consortium name="The Broad Institute Genome Sequencing Center for Infectious Disease"/>
            <person name="Wu L."/>
            <person name="Ma J."/>
        </authorList>
    </citation>
    <scope>NUCLEOTIDE SEQUENCE [LARGE SCALE GENOMIC DNA]</scope>
    <source>
        <strain evidence="1 2">JCM 14559</strain>
    </source>
</reference>
<accession>A0ABN2WXV4</accession>
<dbReference type="Gene3D" id="3.50.50.60">
    <property type="entry name" value="FAD/NAD(P)-binding domain"/>
    <property type="match status" value="1"/>
</dbReference>
<gene>
    <name evidence="1" type="ORF">GCM10009759_31590</name>
</gene>
<dbReference type="InterPro" id="IPR036188">
    <property type="entry name" value="FAD/NAD-bd_sf"/>
</dbReference>